<evidence type="ECO:0000313" key="1">
    <source>
        <dbReference type="EMBL" id="BBU35296.1"/>
    </source>
</evidence>
<evidence type="ECO:0000313" key="2">
    <source>
        <dbReference type="Proteomes" id="UP000509249"/>
    </source>
</evidence>
<accession>A0ABM7HE40</accession>
<keyword evidence="2" id="KW-1185">Reference proteome</keyword>
<reference evidence="1 2" key="1">
    <citation type="journal article" date="2020" name="Int. J. Syst. Evol. Microbiol.">
        <title>Veillonella nakazawae sp. nov., an anaerobic gram-negative coccus isolated from the oral cavity of Japanese children.</title>
        <authorList>
            <person name="Mashima I."/>
            <person name="Theodorea C.F."/>
            <person name="Djais A.A."/>
            <person name="Kunihiro T."/>
            <person name="Kawamura Y."/>
            <person name="Otomo M."/>
            <person name="Saitoh M."/>
            <person name="Tamai R."/>
            <person name="Kiyoura Y."/>
        </authorList>
    </citation>
    <scope>NUCLEOTIDE SEQUENCE [LARGE SCALE GENOMIC DNA]</scope>
    <source>
        <strain evidence="1 2">T1-7</strain>
    </source>
</reference>
<dbReference type="EMBL" id="AP022321">
    <property type="protein sequence ID" value="BBU35296.1"/>
    <property type="molecule type" value="Genomic_DNA"/>
</dbReference>
<protein>
    <submittedName>
        <fullName evidence="1">Uncharacterized protein</fullName>
    </submittedName>
</protein>
<dbReference type="Proteomes" id="UP000509249">
    <property type="component" value="Chromosome"/>
</dbReference>
<sequence>MFGTAVTSCRKFSRMVDIPISTPIPIAITLGTGTQPDQHGNKYSLKNAHKKDKLCI</sequence>
<gene>
    <name evidence="1" type="ORF">VEIT17_17420</name>
</gene>
<organism evidence="1 2">
    <name type="scientific">Veillonella nakazawae</name>
    <dbReference type="NCBI Taxonomy" id="2682456"/>
    <lineage>
        <taxon>Bacteria</taxon>
        <taxon>Bacillati</taxon>
        <taxon>Bacillota</taxon>
        <taxon>Negativicutes</taxon>
        <taxon>Veillonellales</taxon>
        <taxon>Veillonellaceae</taxon>
        <taxon>Veillonella</taxon>
    </lineage>
</organism>
<proteinExistence type="predicted"/>
<name>A0ABM7HE40_9FIRM</name>